<accession>A0A917AQJ3</accession>
<feature type="transmembrane region" description="Helical" evidence="1">
    <location>
        <begin position="6"/>
        <end position="23"/>
    </location>
</feature>
<evidence type="ECO:0000313" key="2">
    <source>
        <dbReference type="EMBL" id="GGE62846.1"/>
    </source>
</evidence>
<dbReference type="EMBL" id="BMFK01000001">
    <property type="protein sequence ID" value="GGE62846.1"/>
    <property type="molecule type" value="Genomic_DNA"/>
</dbReference>
<sequence>MVAFIIIIQLLFVFGGLTYLYTQRKEEESLLYAKLICFMVVGAIGFWIYFIPVPIGFVVVLFFLDDPENLVLKQQAGLIGCILFLSMSLY</sequence>
<dbReference type="RefSeq" id="WP_188387433.1">
    <property type="nucleotide sequence ID" value="NZ_BMFK01000001.1"/>
</dbReference>
<protein>
    <submittedName>
        <fullName evidence="2">Uncharacterized protein</fullName>
    </submittedName>
</protein>
<organism evidence="2 3">
    <name type="scientific">Priestia taiwanensis</name>
    <dbReference type="NCBI Taxonomy" id="1347902"/>
    <lineage>
        <taxon>Bacteria</taxon>
        <taxon>Bacillati</taxon>
        <taxon>Bacillota</taxon>
        <taxon>Bacilli</taxon>
        <taxon>Bacillales</taxon>
        <taxon>Bacillaceae</taxon>
        <taxon>Priestia</taxon>
    </lineage>
</organism>
<keyword evidence="1" id="KW-1133">Transmembrane helix</keyword>
<keyword evidence="3" id="KW-1185">Reference proteome</keyword>
<dbReference type="AlphaFoldDB" id="A0A917AQJ3"/>
<gene>
    <name evidence="2" type="ORF">GCM10007140_11400</name>
</gene>
<proteinExistence type="predicted"/>
<dbReference type="Proteomes" id="UP000605259">
    <property type="component" value="Unassembled WGS sequence"/>
</dbReference>
<evidence type="ECO:0000313" key="3">
    <source>
        <dbReference type="Proteomes" id="UP000605259"/>
    </source>
</evidence>
<keyword evidence="1" id="KW-0472">Membrane</keyword>
<evidence type="ECO:0000256" key="1">
    <source>
        <dbReference type="SAM" id="Phobius"/>
    </source>
</evidence>
<feature type="transmembrane region" description="Helical" evidence="1">
    <location>
        <begin position="35"/>
        <end position="64"/>
    </location>
</feature>
<reference evidence="2" key="1">
    <citation type="journal article" date="2014" name="Int. J. Syst. Evol. Microbiol.">
        <title>Complete genome sequence of Corynebacterium casei LMG S-19264T (=DSM 44701T), isolated from a smear-ripened cheese.</title>
        <authorList>
            <consortium name="US DOE Joint Genome Institute (JGI-PGF)"/>
            <person name="Walter F."/>
            <person name="Albersmeier A."/>
            <person name="Kalinowski J."/>
            <person name="Ruckert C."/>
        </authorList>
    </citation>
    <scope>NUCLEOTIDE SEQUENCE</scope>
    <source>
        <strain evidence="2">CGMCC 1.12698</strain>
    </source>
</reference>
<keyword evidence="1" id="KW-0812">Transmembrane</keyword>
<name>A0A917AQJ3_9BACI</name>
<reference evidence="2" key="2">
    <citation type="submission" date="2020-09" db="EMBL/GenBank/DDBJ databases">
        <authorList>
            <person name="Sun Q."/>
            <person name="Zhou Y."/>
        </authorList>
    </citation>
    <scope>NUCLEOTIDE SEQUENCE</scope>
    <source>
        <strain evidence="2">CGMCC 1.12698</strain>
    </source>
</reference>
<comment type="caution">
    <text evidence="2">The sequence shown here is derived from an EMBL/GenBank/DDBJ whole genome shotgun (WGS) entry which is preliminary data.</text>
</comment>